<dbReference type="SMART" id="SM00710">
    <property type="entry name" value="PbH1"/>
    <property type="match status" value="6"/>
</dbReference>
<dbReference type="InterPro" id="IPR012334">
    <property type="entry name" value="Pectin_lyas_fold"/>
</dbReference>
<reference evidence="3" key="1">
    <citation type="submission" date="2016-10" db="EMBL/GenBank/DDBJ databases">
        <authorList>
            <person name="Varghese N."/>
            <person name="Submissions S."/>
        </authorList>
    </citation>
    <scope>NUCLEOTIDE SEQUENCE [LARGE SCALE GENOMIC DNA]</scope>
    <source>
        <strain evidence="3">Gh-48</strain>
    </source>
</reference>
<dbReference type="EMBL" id="FOCL01000006">
    <property type="protein sequence ID" value="SEO26921.1"/>
    <property type="molecule type" value="Genomic_DNA"/>
</dbReference>
<dbReference type="InterPro" id="IPR011050">
    <property type="entry name" value="Pectin_lyase_fold/virulence"/>
</dbReference>
<evidence type="ECO:0000313" key="2">
    <source>
        <dbReference type="EMBL" id="SEO26921.1"/>
    </source>
</evidence>
<protein>
    <submittedName>
        <fullName evidence="2">Right handed beta helix region</fullName>
    </submittedName>
</protein>
<keyword evidence="1" id="KW-0732">Signal</keyword>
<organism evidence="2 3">
    <name type="scientific">Mucilaginibacter gossypiicola</name>
    <dbReference type="NCBI Taxonomy" id="551995"/>
    <lineage>
        <taxon>Bacteria</taxon>
        <taxon>Pseudomonadati</taxon>
        <taxon>Bacteroidota</taxon>
        <taxon>Sphingobacteriia</taxon>
        <taxon>Sphingobacteriales</taxon>
        <taxon>Sphingobacteriaceae</taxon>
        <taxon>Mucilaginibacter</taxon>
    </lineage>
</organism>
<dbReference type="AlphaFoldDB" id="A0A1H8NB47"/>
<gene>
    <name evidence="2" type="ORF">SAMN05192574_106347</name>
</gene>
<feature type="signal peptide" evidence="1">
    <location>
        <begin position="1"/>
        <end position="28"/>
    </location>
</feature>
<dbReference type="OrthoDB" id="9807299at2"/>
<sequence length="589" mass="63180">MKTHAFLLKLVAFFLLLLNCGAETIAQAHEHTAPEKNSRTAKQYSVIDVSTDLKKMGIAQQNMLPDNNTIDAGPLLEAAVIYAGKHNYNKVNVPAGTYYFKSVRDNAHAYIFNTNNVVIECNNATFSFSSRKACGIIIRNCNYVGIQNVKLDYGQDLPFTSATVASVDAANNAISVGEVTGRPLSDFTSSSRYSVRIFVLRKTGNNEVKSVPVEWLFAADGPLSNTKIVLKGNGAQLAANLAKVQPGDILCVSERSYAGNNALAFMTYPPDIDSGNYAKNVTVYSSPAIGVSSMWQNNLSFSNLKVMPKPGRVQYISSNADGINVVNSGNGNSVNNCTVLFSGDDGISFSGNLYATVTSVNDVNGMAVNERYKLKANQKITFVDPDDLREIGSATISDLPQRSSDKQKTNIRLSSTVQNLKAGTLIYLPQDKRSNGIAISGNTIRYPYSRGIYFSGVNGAQITGNTIEHTQSCAILGQAGRNIPGVSNTVIKNNVINSAFEKGTTNQPGAIEISVEGKVTSAFVNRGMEIRNNQITIADGGVKHVGIFISNTQGYSLSDNSLKVKVSDAALNDLPDARKVVVRGSASGN</sequence>
<evidence type="ECO:0000313" key="3">
    <source>
        <dbReference type="Proteomes" id="UP000198942"/>
    </source>
</evidence>
<dbReference type="InterPro" id="IPR006626">
    <property type="entry name" value="PbH1"/>
</dbReference>
<accession>A0A1H8NB47</accession>
<keyword evidence="3" id="KW-1185">Reference proteome</keyword>
<proteinExistence type="predicted"/>
<name>A0A1H8NB47_9SPHI</name>
<dbReference type="Gene3D" id="2.160.20.10">
    <property type="entry name" value="Single-stranded right-handed beta-helix, Pectin lyase-like"/>
    <property type="match status" value="1"/>
</dbReference>
<dbReference type="Proteomes" id="UP000198942">
    <property type="component" value="Unassembled WGS sequence"/>
</dbReference>
<feature type="chain" id="PRO_5011605496" evidence="1">
    <location>
        <begin position="29"/>
        <end position="589"/>
    </location>
</feature>
<dbReference type="SUPFAM" id="SSF51126">
    <property type="entry name" value="Pectin lyase-like"/>
    <property type="match status" value="1"/>
</dbReference>
<evidence type="ECO:0000256" key="1">
    <source>
        <dbReference type="SAM" id="SignalP"/>
    </source>
</evidence>
<dbReference type="STRING" id="551995.SAMN05192574_106347"/>
<dbReference type="RefSeq" id="WP_091213629.1">
    <property type="nucleotide sequence ID" value="NZ_FOCL01000006.1"/>
</dbReference>